<comment type="caution">
    <text evidence="11">The sequence shown here is derived from an EMBL/GenBank/DDBJ whole genome shotgun (WGS) entry which is preliminary data.</text>
</comment>
<feature type="region of interest" description="Disordered" evidence="9">
    <location>
        <begin position="99"/>
        <end position="118"/>
    </location>
</feature>
<accession>A0AA39C4E4</accession>
<reference evidence="11" key="2">
    <citation type="submission" date="2023-03" db="EMBL/GenBank/DDBJ databases">
        <authorList>
            <person name="Inwood S.N."/>
            <person name="Skelly J.G."/>
            <person name="Guhlin J."/>
            <person name="Harrop T.W.R."/>
            <person name="Goldson S.G."/>
            <person name="Dearden P.K."/>
        </authorList>
    </citation>
    <scope>NUCLEOTIDE SEQUENCE</scope>
    <source>
        <strain evidence="11">Irish</strain>
        <tissue evidence="11">Whole body</tissue>
    </source>
</reference>
<comment type="similarity">
    <text evidence="2">Belongs to the SLX4 family.</text>
</comment>
<dbReference type="GO" id="GO:0006281">
    <property type="term" value="P:DNA repair"/>
    <property type="evidence" value="ECO:0007669"/>
    <property type="project" value="UniProtKB-KW"/>
</dbReference>
<dbReference type="InterPro" id="IPR018574">
    <property type="entry name" value="Structure-sp_endonuc_su_Slx4"/>
</dbReference>
<feature type="compositionally biased region" description="Low complexity" evidence="9">
    <location>
        <begin position="99"/>
        <end position="108"/>
    </location>
</feature>
<keyword evidence="6" id="KW-0539">Nucleus</keyword>
<feature type="region of interest" description="Disordered" evidence="9">
    <location>
        <begin position="1403"/>
        <end position="1434"/>
    </location>
</feature>
<keyword evidence="5" id="KW-0234">DNA repair</keyword>
<dbReference type="Proteomes" id="UP001168990">
    <property type="component" value="Unassembled WGS sequence"/>
</dbReference>
<keyword evidence="3" id="KW-0227">DNA damage</keyword>
<organism evidence="11 12">
    <name type="scientific">Microctonus aethiopoides</name>
    <dbReference type="NCBI Taxonomy" id="144406"/>
    <lineage>
        <taxon>Eukaryota</taxon>
        <taxon>Metazoa</taxon>
        <taxon>Ecdysozoa</taxon>
        <taxon>Arthropoda</taxon>
        <taxon>Hexapoda</taxon>
        <taxon>Insecta</taxon>
        <taxon>Pterygota</taxon>
        <taxon>Neoptera</taxon>
        <taxon>Endopterygota</taxon>
        <taxon>Hymenoptera</taxon>
        <taxon>Apocrita</taxon>
        <taxon>Ichneumonoidea</taxon>
        <taxon>Braconidae</taxon>
        <taxon>Euphorinae</taxon>
        <taxon>Microctonus</taxon>
    </lineage>
</organism>
<dbReference type="GO" id="GO:0000712">
    <property type="term" value="P:resolution of meiotic recombination intermediates"/>
    <property type="evidence" value="ECO:0007669"/>
    <property type="project" value="TreeGrafter"/>
</dbReference>
<feature type="region of interest" description="Disordered" evidence="9">
    <location>
        <begin position="838"/>
        <end position="878"/>
    </location>
</feature>
<dbReference type="Pfam" id="PF09494">
    <property type="entry name" value="Slx4"/>
    <property type="match status" value="1"/>
</dbReference>
<dbReference type="SUPFAM" id="SSF54695">
    <property type="entry name" value="POZ domain"/>
    <property type="match status" value="1"/>
</dbReference>
<evidence type="ECO:0000256" key="2">
    <source>
        <dbReference type="ARBA" id="ARBA00006661"/>
    </source>
</evidence>
<dbReference type="CDD" id="cd22999">
    <property type="entry name" value="SAP_SLX4"/>
    <property type="match status" value="1"/>
</dbReference>
<feature type="region of interest" description="Disordered" evidence="9">
    <location>
        <begin position="967"/>
        <end position="990"/>
    </location>
</feature>
<evidence type="ECO:0000256" key="3">
    <source>
        <dbReference type="ARBA" id="ARBA00022763"/>
    </source>
</evidence>
<feature type="region of interest" description="Disordered" evidence="9">
    <location>
        <begin position="23"/>
        <end position="86"/>
    </location>
</feature>
<keyword evidence="4" id="KW-0233">DNA recombination</keyword>
<evidence type="ECO:0000256" key="7">
    <source>
        <dbReference type="ARBA" id="ARBA00029496"/>
    </source>
</evidence>
<evidence type="ECO:0000256" key="4">
    <source>
        <dbReference type="ARBA" id="ARBA00023172"/>
    </source>
</evidence>
<evidence type="ECO:0000256" key="1">
    <source>
        <dbReference type="ARBA" id="ARBA00004123"/>
    </source>
</evidence>
<dbReference type="Gene3D" id="3.30.710.10">
    <property type="entry name" value="Potassium Channel Kv1.1, Chain A"/>
    <property type="match status" value="1"/>
</dbReference>
<feature type="region of interest" description="Disordered" evidence="9">
    <location>
        <begin position="910"/>
        <end position="934"/>
    </location>
</feature>
<dbReference type="GO" id="GO:0033557">
    <property type="term" value="C:Slx1-Slx4 complex"/>
    <property type="evidence" value="ECO:0007669"/>
    <property type="project" value="InterPro"/>
</dbReference>
<dbReference type="Pfam" id="PF00651">
    <property type="entry name" value="BTB"/>
    <property type="match status" value="1"/>
</dbReference>
<evidence type="ECO:0000313" key="12">
    <source>
        <dbReference type="Proteomes" id="UP001168990"/>
    </source>
</evidence>
<dbReference type="PANTHER" id="PTHR21541">
    <property type="entry name" value="BTB POZ DOMAIN CONTAINING 12"/>
    <property type="match status" value="1"/>
</dbReference>
<feature type="domain" description="BTB" evidence="10">
    <location>
        <begin position="448"/>
        <end position="519"/>
    </location>
</feature>
<dbReference type="GO" id="GO:0006260">
    <property type="term" value="P:DNA replication"/>
    <property type="evidence" value="ECO:0007669"/>
    <property type="project" value="InterPro"/>
</dbReference>
<feature type="coiled-coil region" evidence="8">
    <location>
        <begin position="382"/>
        <end position="427"/>
    </location>
</feature>
<evidence type="ECO:0000256" key="8">
    <source>
        <dbReference type="SAM" id="Coils"/>
    </source>
</evidence>
<feature type="compositionally biased region" description="Acidic residues" evidence="9">
    <location>
        <begin position="851"/>
        <end position="876"/>
    </location>
</feature>
<evidence type="ECO:0000256" key="9">
    <source>
        <dbReference type="SAM" id="MobiDB-lite"/>
    </source>
</evidence>
<feature type="compositionally biased region" description="Low complexity" evidence="9">
    <location>
        <begin position="1418"/>
        <end position="1428"/>
    </location>
</feature>
<protein>
    <recommendedName>
        <fullName evidence="7">Structure-specific endonuclease subunit SLX4</fullName>
    </recommendedName>
</protein>
<comment type="subcellular location">
    <subcellularLocation>
        <location evidence="1">Nucleus</location>
    </subcellularLocation>
</comment>
<sequence length="1526" mass="174570">MSYNNDNDDNITKKLEVKLTLTKNNNESQLNEPGASEGYLNEKNINEDNTIVDSDPKVKRTSNKRPASPNDDDSLSDFKLPKLTSKPYLSDNKTKLSIVKSSTSSSLRGGKKRGVNRKKPIDKTNQSLLFQSPVNYRCPLCLKSFNDINIQTTHTKNCAAINNVSTEKLLVAAELHERQAEERLAIGLPAAPYQQPRKKSFNIKKMNSVDDPDIQLAIALSRSLSEIEERENFDEALALAAESNENLLQMSSTQRKSTLQNFGFITNKQPIVESTIDKPRRRKNIGPTILQTRTQETRERLLSDKIAEILVGNEGIMQTQLREDKFNLENNIDSVSLQSCILKQMHEGNNKLWNQSSEIKKHTTYYVEDLSEFISPVVELTKIKLNDKNDENEKEIEDNSENKMDIVEELENKSSDLKLNLEKKNDFKGENNSLALSWSKMINSNAYSDIIIHVKNNRYIYCHEIVLWTRCQSILQDVVFNDDKLNNQQRKKINWMDINFPSAIGFLEFIYCGEINNEKMENNRELLIEINDLAKKYKVNELLIYLNEKIDDESKVNEGNKSNDKNIETISQPEVNIINCCNEEINLSNEPKLSMNKSELFAKEISEVNNYSSENIVEKSPNVSRRLQYSGVITSPDMFEETEMFNSPSSNEKKIDNITISQNSSEEALDALVNLVNDNELLNISEEDEMNENINNQLSETPKKYLRLSSTCPDNLINSSKVFKEIKNDNISMLCSTMKRTKSNMSAFIDKVRRKNKKGILDSDSDSEISSQEVQNYRRNPFKVRNLDDDSLLLDKYHQTNLKDDEKLSLEEEKEKKSALTLFEDDIRECLARNRDKFAPFQSQNGSSSEMFEENDNKNEEEESNIFSDAESDDENNQSMYSKYKRTHKNNSIGNYRSILKKLMKESFNEDNGINDNSKEETQINSDNDNENVQLNNTTLNKHEISTVNKIRLAELSAFDIYETLTPNSSSLHSSLEDSEKSKSFSPSKTPIELVELSDAENTDELPINKSLSDKPSEIIKNTSENKSKEINSLECLNQDIEFSNWSDEISEANDWQPLTQSIVKDKSLDENFEVKENEQSDLLNVPLNITDSIDLTQSDDDHEDNLKVSAEKLSISPSHDTITENVTRILKDYGVLDSTALNITSNNEKIIDNLKPIILSSSSETESIADDVNNISDSFNSNAFHENLEEFGIEADFEDNFMQSIIEGGADDLYLTPFGTHIEKPSTSRLCINEENITFRNNPNSFRSQSINNINNDSDDELPEISLKSPAPIRPRCSSVSLHKQKHSTRFLLTKSRSEGNFTSCKSNLNKNNNDNLIIPTNELLLHLNLSSENCEISIDVPPRENYSAMSSPELNKRLAEYGLRNQKHHRAVKLLNYIYNQMHPLVPEYLLNSCRMRDDESLTNDRELSESDGESSDNSSRSNLSEIPEEIMTFSDDEDYTEKDAILLRECFQKLLHNDRVLHNKVLMYEPIPLESTHDKLKNEGIKSGLQLLADYLDDECISFYIENPKKGQRHVRKPKKKKK</sequence>
<evidence type="ECO:0000313" key="11">
    <source>
        <dbReference type="EMBL" id="KAK0157721.1"/>
    </source>
</evidence>
<evidence type="ECO:0000256" key="6">
    <source>
        <dbReference type="ARBA" id="ARBA00023242"/>
    </source>
</evidence>
<feature type="compositionally biased region" description="Basic residues" evidence="9">
    <location>
        <begin position="109"/>
        <end position="118"/>
    </location>
</feature>
<dbReference type="PROSITE" id="PS50097">
    <property type="entry name" value="BTB"/>
    <property type="match status" value="1"/>
</dbReference>
<dbReference type="InterPro" id="IPR011333">
    <property type="entry name" value="SKP1/BTB/POZ_sf"/>
</dbReference>
<gene>
    <name evidence="11" type="ORF">PV328_011424</name>
</gene>
<evidence type="ECO:0000256" key="5">
    <source>
        <dbReference type="ARBA" id="ARBA00023204"/>
    </source>
</evidence>
<feature type="compositionally biased region" description="Polar residues" evidence="9">
    <location>
        <begin position="923"/>
        <end position="934"/>
    </location>
</feature>
<name>A0AA39C4E4_9HYME</name>
<reference evidence="11" key="1">
    <citation type="journal article" date="2023" name="bioRxiv">
        <title>Scaffold-level genome assemblies of two parasitoid biocontrol wasps reveal the parthenogenesis mechanism and an associated novel virus.</title>
        <authorList>
            <person name="Inwood S."/>
            <person name="Skelly J."/>
            <person name="Guhlin J."/>
            <person name="Harrop T."/>
            <person name="Goldson S."/>
            <person name="Dearden P."/>
        </authorList>
    </citation>
    <scope>NUCLEOTIDE SEQUENCE</scope>
    <source>
        <strain evidence="11">Irish</strain>
        <tissue evidence="11">Whole body</tissue>
    </source>
</reference>
<keyword evidence="12" id="KW-1185">Reference proteome</keyword>
<dbReference type="EMBL" id="JAQQBS010001425">
    <property type="protein sequence ID" value="KAK0157721.1"/>
    <property type="molecule type" value="Genomic_DNA"/>
</dbReference>
<evidence type="ECO:0000259" key="10">
    <source>
        <dbReference type="PROSITE" id="PS50097"/>
    </source>
</evidence>
<dbReference type="PANTHER" id="PTHR21541:SF3">
    <property type="entry name" value="STRUCTURE-SPECIFIC ENDONUCLEASE SUBUNIT SLX4"/>
    <property type="match status" value="1"/>
</dbReference>
<keyword evidence="8" id="KW-0175">Coiled coil</keyword>
<dbReference type="InterPro" id="IPR000210">
    <property type="entry name" value="BTB/POZ_dom"/>
</dbReference>
<proteinExistence type="inferred from homology"/>